<evidence type="ECO:0000313" key="3">
    <source>
        <dbReference type="Proteomes" id="UP000314294"/>
    </source>
</evidence>
<proteinExistence type="predicted"/>
<accession>A0A4Z2EBS5</accession>
<dbReference type="AlphaFoldDB" id="A0A4Z2EBS5"/>
<evidence type="ECO:0000256" key="1">
    <source>
        <dbReference type="SAM" id="MobiDB-lite"/>
    </source>
</evidence>
<dbReference type="EMBL" id="SRLO01011778">
    <property type="protein sequence ID" value="TNN25742.1"/>
    <property type="molecule type" value="Genomic_DNA"/>
</dbReference>
<name>A0A4Z2EBS5_9TELE</name>
<protein>
    <submittedName>
        <fullName evidence="2">Uncharacterized protein</fullName>
    </submittedName>
</protein>
<sequence>MDVPSQGVIHRACHLIGQCAHQLQHYDRHLFELLRHRGYSSSAGPVAGFAEVAPTPKSTSYRTLLAEPLFSLLSAQAGISTQEAAEPGADEEHDLPPTMPPRGVMSYPGPMRHQWKKNNKPDQDDPDEIEFETTG</sequence>
<keyword evidence="3" id="KW-1185">Reference proteome</keyword>
<feature type="region of interest" description="Disordered" evidence="1">
    <location>
        <begin position="80"/>
        <end position="135"/>
    </location>
</feature>
<organism evidence="2 3">
    <name type="scientific">Liparis tanakae</name>
    <name type="common">Tanaka's snailfish</name>
    <dbReference type="NCBI Taxonomy" id="230148"/>
    <lineage>
        <taxon>Eukaryota</taxon>
        <taxon>Metazoa</taxon>
        <taxon>Chordata</taxon>
        <taxon>Craniata</taxon>
        <taxon>Vertebrata</taxon>
        <taxon>Euteleostomi</taxon>
        <taxon>Actinopterygii</taxon>
        <taxon>Neopterygii</taxon>
        <taxon>Teleostei</taxon>
        <taxon>Neoteleostei</taxon>
        <taxon>Acanthomorphata</taxon>
        <taxon>Eupercaria</taxon>
        <taxon>Perciformes</taxon>
        <taxon>Cottioidei</taxon>
        <taxon>Cottales</taxon>
        <taxon>Liparidae</taxon>
        <taxon>Liparis</taxon>
    </lineage>
</organism>
<comment type="caution">
    <text evidence="2">The sequence shown here is derived from an EMBL/GenBank/DDBJ whole genome shotgun (WGS) entry which is preliminary data.</text>
</comment>
<gene>
    <name evidence="2" type="ORF">EYF80_064126</name>
</gene>
<dbReference type="Proteomes" id="UP000314294">
    <property type="component" value="Unassembled WGS sequence"/>
</dbReference>
<feature type="compositionally biased region" description="Acidic residues" evidence="1">
    <location>
        <begin position="124"/>
        <end position="135"/>
    </location>
</feature>
<reference evidence="2 3" key="1">
    <citation type="submission" date="2019-03" db="EMBL/GenBank/DDBJ databases">
        <title>First draft genome of Liparis tanakae, snailfish: a comprehensive survey of snailfish specific genes.</title>
        <authorList>
            <person name="Kim W."/>
            <person name="Song I."/>
            <person name="Jeong J.-H."/>
            <person name="Kim D."/>
            <person name="Kim S."/>
            <person name="Ryu S."/>
            <person name="Song J.Y."/>
            <person name="Lee S.K."/>
        </authorList>
    </citation>
    <scope>NUCLEOTIDE SEQUENCE [LARGE SCALE GENOMIC DNA]</scope>
    <source>
        <tissue evidence="2">Muscle</tissue>
    </source>
</reference>
<evidence type="ECO:0000313" key="2">
    <source>
        <dbReference type="EMBL" id="TNN25742.1"/>
    </source>
</evidence>